<dbReference type="Pfam" id="PF00528">
    <property type="entry name" value="BPD_transp_1"/>
    <property type="match status" value="1"/>
</dbReference>
<feature type="transmembrane region" description="Helical" evidence="7">
    <location>
        <begin position="33"/>
        <end position="58"/>
    </location>
</feature>
<keyword evidence="6 7" id="KW-0472">Membrane</keyword>
<dbReference type="GeneID" id="97134286"/>
<feature type="transmembrane region" description="Helical" evidence="7">
    <location>
        <begin position="97"/>
        <end position="118"/>
    </location>
</feature>
<keyword evidence="2 7" id="KW-0813">Transport</keyword>
<evidence type="ECO:0000313" key="9">
    <source>
        <dbReference type="EMBL" id="NUU57615.1"/>
    </source>
</evidence>
<comment type="caution">
    <text evidence="9">The sequence shown here is derived from an EMBL/GenBank/DDBJ whole genome shotgun (WGS) entry which is preliminary data.</text>
</comment>
<organism evidence="9 10">
    <name type="scientific">Paenibacillus taichungensis</name>
    <dbReference type="NCBI Taxonomy" id="484184"/>
    <lineage>
        <taxon>Bacteria</taxon>
        <taxon>Bacillati</taxon>
        <taxon>Bacillota</taxon>
        <taxon>Bacilli</taxon>
        <taxon>Bacillales</taxon>
        <taxon>Paenibacillaceae</taxon>
        <taxon>Paenibacillus</taxon>
    </lineage>
</organism>
<evidence type="ECO:0000256" key="4">
    <source>
        <dbReference type="ARBA" id="ARBA00022692"/>
    </source>
</evidence>
<dbReference type="InterPro" id="IPR000515">
    <property type="entry name" value="MetI-like"/>
</dbReference>
<accession>A0ABX2MU49</accession>
<evidence type="ECO:0000256" key="2">
    <source>
        <dbReference type="ARBA" id="ARBA00022448"/>
    </source>
</evidence>
<dbReference type="InterPro" id="IPR035906">
    <property type="entry name" value="MetI-like_sf"/>
</dbReference>
<keyword evidence="10" id="KW-1185">Reference proteome</keyword>
<feature type="domain" description="ABC transmembrane type-1" evidence="8">
    <location>
        <begin position="93"/>
        <end position="304"/>
    </location>
</feature>
<evidence type="ECO:0000313" key="10">
    <source>
        <dbReference type="Proteomes" id="UP000577724"/>
    </source>
</evidence>
<keyword evidence="3" id="KW-1003">Cell membrane</keyword>
<feature type="transmembrane region" description="Helical" evidence="7">
    <location>
        <begin position="178"/>
        <end position="202"/>
    </location>
</feature>
<dbReference type="PANTHER" id="PTHR30193:SF37">
    <property type="entry name" value="INNER MEMBRANE ABC TRANSPORTER PERMEASE PROTEIN YCJO"/>
    <property type="match status" value="1"/>
</dbReference>
<proteinExistence type="inferred from homology"/>
<comment type="similarity">
    <text evidence="7">Belongs to the binding-protein-dependent transport system permease family.</text>
</comment>
<evidence type="ECO:0000256" key="7">
    <source>
        <dbReference type="RuleBase" id="RU363032"/>
    </source>
</evidence>
<feature type="transmembrane region" description="Helical" evidence="7">
    <location>
        <begin position="231"/>
        <end position="251"/>
    </location>
</feature>
<reference evidence="9 10" key="1">
    <citation type="submission" date="2020-05" db="EMBL/GenBank/DDBJ databases">
        <title>Genome Sequencing of Type Strains.</title>
        <authorList>
            <person name="Lemaire J.F."/>
            <person name="Inderbitzin P."/>
            <person name="Gregorio O.A."/>
            <person name="Collins S.B."/>
            <person name="Wespe N."/>
            <person name="Knight-Connoni V."/>
        </authorList>
    </citation>
    <scope>NUCLEOTIDE SEQUENCE [LARGE SCALE GENOMIC DNA]</scope>
    <source>
        <strain evidence="9 10">DSM 19942</strain>
    </source>
</reference>
<evidence type="ECO:0000259" key="8">
    <source>
        <dbReference type="PROSITE" id="PS50928"/>
    </source>
</evidence>
<keyword evidence="5 7" id="KW-1133">Transmembrane helix</keyword>
<evidence type="ECO:0000256" key="6">
    <source>
        <dbReference type="ARBA" id="ARBA00023136"/>
    </source>
</evidence>
<comment type="subcellular location">
    <subcellularLocation>
        <location evidence="1 7">Cell membrane</location>
        <topology evidence="1 7">Multi-pass membrane protein</topology>
    </subcellularLocation>
</comment>
<dbReference type="PANTHER" id="PTHR30193">
    <property type="entry name" value="ABC TRANSPORTER PERMEASE PROTEIN"/>
    <property type="match status" value="1"/>
</dbReference>
<gene>
    <name evidence="9" type="ORF">HP548_26375</name>
</gene>
<evidence type="ECO:0000256" key="3">
    <source>
        <dbReference type="ARBA" id="ARBA00022475"/>
    </source>
</evidence>
<name>A0ABX2MU49_9BACL</name>
<keyword evidence="4 7" id="KW-0812">Transmembrane</keyword>
<dbReference type="InterPro" id="IPR051393">
    <property type="entry name" value="ABC_transporter_permease"/>
</dbReference>
<feature type="transmembrane region" description="Helical" evidence="7">
    <location>
        <begin position="283"/>
        <end position="303"/>
    </location>
</feature>
<dbReference type="Proteomes" id="UP000577724">
    <property type="component" value="Unassembled WGS sequence"/>
</dbReference>
<feature type="transmembrane region" description="Helical" evidence="7">
    <location>
        <begin position="130"/>
        <end position="151"/>
    </location>
</feature>
<sequence>MRTTGVIPSRPKRRRLWFGSGIGRLNYRHKQRLFIYGGLLIPLIYFVVIRILPILYSFNVSFREWGMLSPDKPFVGFDNYATLLSDSLFLKSLVNTGIYVVVGVPAQLIAGLIVALLLQQVVKLRGLFRTAYFIPYVTSVVAVSWVFRWLLMKNGIVNALFIELGLGPQSFLYSRSQAIFWIIAVMVWQNIGFQMLIFLAGLQNIPKLYYEAAAIDGATGWQRFVHITIPLLNPVMLLSVVMASIGFLQSFTQVLNMTGGGPLDSTISVVLHIYNLAFKSFDMGLASAATVILFAIIFMLTLIQLKVLGSRFQQE</sequence>
<evidence type="ECO:0000256" key="1">
    <source>
        <dbReference type="ARBA" id="ARBA00004651"/>
    </source>
</evidence>
<dbReference type="RefSeq" id="WP_175383275.1">
    <property type="nucleotide sequence ID" value="NZ_CBCRYD010000025.1"/>
</dbReference>
<dbReference type="CDD" id="cd06261">
    <property type="entry name" value="TM_PBP2"/>
    <property type="match status" value="1"/>
</dbReference>
<protein>
    <submittedName>
        <fullName evidence="9">Sugar ABC transporter permease</fullName>
    </submittedName>
</protein>
<dbReference type="EMBL" id="JABMCC010000118">
    <property type="protein sequence ID" value="NUU57615.1"/>
    <property type="molecule type" value="Genomic_DNA"/>
</dbReference>
<evidence type="ECO:0000256" key="5">
    <source>
        <dbReference type="ARBA" id="ARBA00022989"/>
    </source>
</evidence>
<dbReference type="SUPFAM" id="SSF161098">
    <property type="entry name" value="MetI-like"/>
    <property type="match status" value="1"/>
</dbReference>
<dbReference type="Gene3D" id="1.10.3720.10">
    <property type="entry name" value="MetI-like"/>
    <property type="match status" value="1"/>
</dbReference>
<dbReference type="PROSITE" id="PS50928">
    <property type="entry name" value="ABC_TM1"/>
    <property type="match status" value="1"/>
</dbReference>